<dbReference type="SUPFAM" id="SSF52833">
    <property type="entry name" value="Thioredoxin-like"/>
    <property type="match status" value="1"/>
</dbReference>
<dbReference type="AlphaFoldDB" id="A0A841KZ47"/>
<organism evidence="2 3">
    <name type="scientific">Anaerosolibacter carboniphilus</name>
    <dbReference type="NCBI Taxonomy" id="1417629"/>
    <lineage>
        <taxon>Bacteria</taxon>
        <taxon>Bacillati</taxon>
        <taxon>Bacillota</taxon>
        <taxon>Clostridia</taxon>
        <taxon>Peptostreptococcales</taxon>
        <taxon>Thermotaleaceae</taxon>
        <taxon>Anaerosolibacter</taxon>
    </lineage>
</organism>
<sequence>MEPIVDAALAKLGLNIDFQIISDARDIVKHGVMNAPALLVNGTVAVAGRIPTVDEVVEIIKRSQ</sequence>
<evidence type="ECO:0000259" key="1">
    <source>
        <dbReference type="Pfam" id="PF13192"/>
    </source>
</evidence>
<dbReference type="InterPro" id="IPR036249">
    <property type="entry name" value="Thioredoxin-like_sf"/>
</dbReference>
<name>A0A841KZ47_9FIRM</name>
<comment type="caution">
    <text evidence="2">The sequence shown here is derived from an EMBL/GenBank/DDBJ whole genome shotgun (WGS) entry which is preliminary data.</text>
</comment>
<accession>A0A841KZ47</accession>
<dbReference type="Pfam" id="PF13192">
    <property type="entry name" value="Thioredoxin_3"/>
    <property type="match status" value="1"/>
</dbReference>
<reference evidence="2 3" key="1">
    <citation type="submission" date="2020-08" db="EMBL/GenBank/DDBJ databases">
        <title>Genomic Encyclopedia of Type Strains, Phase IV (KMG-IV): sequencing the most valuable type-strain genomes for metagenomic binning, comparative biology and taxonomic classification.</title>
        <authorList>
            <person name="Goeker M."/>
        </authorList>
    </citation>
    <scope>NUCLEOTIDE SEQUENCE [LARGE SCALE GENOMIC DNA]</scope>
    <source>
        <strain evidence="2 3">DSM 103526</strain>
    </source>
</reference>
<dbReference type="EMBL" id="JACHEN010000043">
    <property type="protein sequence ID" value="MBB6218603.1"/>
    <property type="molecule type" value="Genomic_DNA"/>
</dbReference>
<protein>
    <recommendedName>
        <fullName evidence="1">Thioredoxin-like fold domain-containing protein</fullName>
    </recommendedName>
</protein>
<evidence type="ECO:0000313" key="2">
    <source>
        <dbReference type="EMBL" id="MBB6218603.1"/>
    </source>
</evidence>
<keyword evidence="3" id="KW-1185">Reference proteome</keyword>
<dbReference type="InterPro" id="IPR012336">
    <property type="entry name" value="Thioredoxin-like_fold"/>
</dbReference>
<dbReference type="Gene3D" id="3.40.30.10">
    <property type="entry name" value="Glutaredoxin"/>
    <property type="match status" value="1"/>
</dbReference>
<dbReference type="Proteomes" id="UP000579281">
    <property type="component" value="Unassembled WGS sequence"/>
</dbReference>
<dbReference type="RefSeq" id="WP_184313222.1">
    <property type="nucleotide sequence ID" value="NZ_JACHEN010000043.1"/>
</dbReference>
<feature type="domain" description="Thioredoxin-like fold" evidence="1">
    <location>
        <begin position="3"/>
        <end position="61"/>
    </location>
</feature>
<evidence type="ECO:0000313" key="3">
    <source>
        <dbReference type="Proteomes" id="UP000579281"/>
    </source>
</evidence>
<gene>
    <name evidence="2" type="ORF">HNQ80_004777</name>
</gene>
<proteinExistence type="predicted"/>